<keyword evidence="2" id="KW-0808">Transferase</keyword>
<evidence type="ECO:0000259" key="6">
    <source>
        <dbReference type="PROSITE" id="PS50305"/>
    </source>
</evidence>
<dbReference type="Pfam" id="PF02146">
    <property type="entry name" value="SIR2"/>
    <property type="match status" value="1"/>
</dbReference>
<feature type="region of interest" description="Disordered" evidence="5">
    <location>
        <begin position="356"/>
        <end position="471"/>
    </location>
</feature>
<evidence type="ECO:0000313" key="7">
    <source>
        <dbReference type="EMBL" id="GMG26453.1"/>
    </source>
</evidence>
<feature type="compositionally biased region" description="Polar residues" evidence="5">
    <location>
        <begin position="398"/>
        <end position="410"/>
    </location>
</feature>
<dbReference type="PANTHER" id="PTHR11085">
    <property type="entry name" value="NAD-DEPENDENT PROTEIN DEACYLASE SIRTUIN-5, MITOCHONDRIAL-RELATED"/>
    <property type="match status" value="1"/>
</dbReference>
<dbReference type="InterPro" id="IPR029035">
    <property type="entry name" value="DHS-like_NAD/FAD-binding_dom"/>
</dbReference>
<feature type="compositionally biased region" description="Low complexity" evidence="5">
    <location>
        <begin position="428"/>
        <end position="446"/>
    </location>
</feature>
<keyword evidence="3" id="KW-0520">NAD</keyword>
<evidence type="ECO:0000256" key="5">
    <source>
        <dbReference type="SAM" id="MobiDB-lite"/>
    </source>
</evidence>
<sequence>MKVITLESQEFKDDLQKITKSISKSRKIVTLTGAGISCNAGIPDFRSSQGLYKYQDSTSSTVKGKDLFDISLFRSDETIKVFCKFMESLYSQALESKPTKTHQFINHLKQNKKLMKCYTQNIDGLERQCGLTTGTDLKWKDMDVVQLHGDLNKLSCTLCFKNFEWDDENREMLHDGCLPECPACIQKFRQREQEGKRIGGSFIGNLRPNIVLYGENHPFAELLARGLHSDLQKNPNLLLIFGTSLRVHGVKRLVKSLSKKIHEKPDGKVIFINNCEVSTSCWQDVIDYQVVCDCDKWCEFLEIEIPQLFKSPEDKHEEANCEETSMYCTPPSTPEKKLDLAHILPDDIQSSKNLSEMLKQEQENEIPSPDFSPIKKRERVACIKRNNKSKRKALAPLSGNSVTSRTNSNGKKTATTTTPKKPAKSTKTKATVTKNQTKPKASNTKSNTKKSTSKQATSLKNQQSQKSTTKMETVKKQIFVIPTEDTQPGLRRSKRSAFARDEVVIESVVTTTKRRCVVDC</sequence>
<feature type="domain" description="Deacetylase sirtuin-type" evidence="6">
    <location>
        <begin position="8"/>
        <end position="304"/>
    </location>
</feature>
<dbReference type="InterPro" id="IPR026590">
    <property type="entry name" value="Ssirtuin_cat_dom"/>
</dbReference>
<proteinExistence type="inferred from homology"/>
<feature type="binding site" evidence="4">
    <location>
        <position position="181"/>
    </location>
    <ligand>
        <name>Zn(2+)</name>
        <dbReference type="ChEBI" id="CHEBI:29105"/>
    </ligand>
</feature>
<dbReference type="InterPro" id="IPR003000">
    <property type="entry name" value="Sirtuin"/>
</dbReference>
<evidence type="ECO:0000256" key="2">
    <source>
        <dbReference type="ARBA" id="ARBA00022679"/>
    </source>
</evidence>
<dbReference type="InterPro" id="IPR026591">
    <property type="entry name" value="Sirtuin_cat_small_dom_sf"/>
</dbReference>
<feature type="active site" description="Proton acceptor" evidence="4">
    <location>
        <position position="148"/>
    </location>
</feature>
<evidence type="ECO:0000313" key="8">
    <source>
        <dbReference type="Proteomes" id="UP001165063"/>
    </source>
</evidence>
<dbReference type="AlphaFoldDB" id="A0A9W7DFL6"/>
<feature type="compositionally biased region" description="Polar residues" evidence="5">
    <location>
        <begin position="461"/>
        <end position="471"/>
    </location>
</feature>
<feature type="compositionally biased region" description="Low complexity" evidence="5">
    <location>
        <begin position="411"/>
        <end position="420"/>
    </location>
</feature>
<dbReference type="EMBL" id="BSXU01001347">
    <property type="protein sequence ID" value="GMG26453.1"/>
    <property type="molecule type" value="Genomic_DNA"/>
</dbReference>
<feature type="binding site" evidence="4">
    <location>
        <position position="156"/>
    </location>
    <ligand>
        <name>Zn(2+)</name>
        <dbReference type="ChEBI" id="CHEBI:29105"/>
    </ligand>
</feature>
<evidence type="ECO:0000256" key="3">
    <source>
        <dbReference type="ARBA" id="ARBA00023027"/>
    </source>
</evidence>
<dbReference type="PANTHER" id="PTHR11085:SF8">
    <property type="entry name" value="NAD-DEPENDENT HISTONE DEACETYLASE HST3"/>
    <property type="match status" value="1"/>
</dbReference>
<name>A0A9W7DFL6_AMBMO</name>
<feature type="binding site" evidence="4">
    <location>
        <position position="184"/>
    </location>
    <ligand>
        <name>Zn(2+)</name>
        <dbReference type="ChEBI" id="CHEBI:29105"/>
    </ligand>
</feature>
<dbReference type="GO" id="GO:0005634">
    <property type="term" value="C:nucleus"/>
    <property type="evidence" value="ECO:0007669"/>
    <property type="project" value="TreeGrafter"/>
</dbReference>
<feature type="binding site" evidence="4">
    <location>
        <position position="159"/>
    </location>
    <ligand>
        <name>Zn(2+)</name>
        <dbReference type="ChEBI" id="CHEBI:29105"/>
    </ligand>
</feature>
<dbReference type="OrthoDB" id="2919105at2759"/>
<accession>A0A9W7DFL6</accession>
<dbReference type="Proteomes" id="UP001165063">
    <property type="component" value="Unassembled WGS sequence"/>
</dbReference>
<dbReference type="GO" id="GO:0017136">
    <property type="term" value="F:histone deacetylase activity, NAD-dependent"/>
    <property type="evidence" value="ECO:0007669"/>
    <property type="project" value="TreeGrafter"/>
</dbReference>
<dbReference type="PROSITE" id="PS50305">
    <property type="entry name" value="SIRTUIN"/>
    <property type="match status" value="1"/>
</dbReference>
<reference evidence="7" key="1">
    <citation type="submission" date="2023-04" db="EMBL/GenBank/DDBJ databases">
        <title>Ambrosiozyma monospora NBRC 1965.</title>
        <authorList>
            <person name="Ichikawa N."/>
            <person name="Sato H."/>
            <person name="Tonouchi N."/>
        </authorList>
    </citation>
    <scope>NUCLEOTIDE SEQUENCE</scope>
    <source>
        <strain evidence="7">NBRC 1965</strain>
    </source>
</reference>
<dbReference type="InterPro" id="IPR050134">
    <property type="entry name" value="NAD-dep_sirtuin_deacylases"/>
</dbReference>
<dbReference type="GO" id="GO:0046872">
    <property type="term" value="F:metal ion binding"/>
    <property type="evidence" value="ECO:0007669"/>
    <property type="project" value="UniProtKB-KW"/>
</dbReference>
<evidence type="ECO:0000256" key="1">
    <source>
        <dbReference type="ARBA" id="ARBA00006924"/>
    </source>
</evidence>
<dbReference type="Gene3D" id="3.30.1600.10">
    <property type="entry name" value="SIR2/SIRT2 'Small Domain"/>
    <property type="match status" value="1"/>
</dbReference>
<keyword evidence="4" id="KW-0862">Zinc</keyword>
<comment type="caution">
    <text evidence="7">The sequence shown here is derived from an EMBL/GenBank/DDBJ whole genome shotgun (WGS) entry which is preliminary data.</text>
</comment>
<dbReference type="SUPFAM" id="SSF52467">
    <property type="entry name" value="DHS-like NAD/FAD-binding domain"/>
    <property type="match status" value="1"/>
</dbReference>
<dbReference type="GO" id="GO:0070403">
    <property type="term" value="F:NAD+ binding"/>
    <property type="evidence" value="ECO:0007669"/>
    <property type="project" value="InterPro"/>
</dbReference>
<evidence type="ECO:0000256" key="4">
    <source>
        <dbReference type="PROSITE-ProRule" id="PRU00236"/>
    </source>
</evidence>
<comment type="similarity">
    <text evidence="1">Belongs to the sirtuin family. Class I subfamily.</text>
</comment>
<organism evidence="7 8">
    <name type="scientific">Ambrosiozyma monospora</name>
    <name type="common">Yeast</name>
    <name type="synonym">Endomycopsis monosporus</name>
    <dbReference type="NCBI Taxonomy" id="43982"/>
    <lineage>
        <taxon>Eukaryota</taxon>
        <taxon>Fungi</taxon>
        <taxon>Dikarya</taxon>
        <taxon>Ascomycota</taxon>
        <taxon>Saccharomycotina</taxon>
        <taxon>Pichiomycetes</taxon>
        <taxon>Pichiales</taxon>
        <taxon>Pichiaceae</taxon>
        <taxon>Ambrosiozyma</taxon>
    </lineage>
</organism>
<protein>
    <submittedName>
        <fullName evidence="7">Unnamed protein product</fullName>
    </submittedName>
</protein>
<dbReference type="Gene3D" id="3.40.50.1220">
    <property type="entry name" value="TPP-binding domain"/>
    <property type="match status" value="1"/>
</dbReference>
<keyword evidence="4" id="KW-0479">Metal-binding</keyword>
<keyword evidence="8" id="KW-1185">Reference proteome</keyword>
<gene>
    <name evidence="7" type="ORF">Amon01_000327600</name>
</gene>